<feature type="compositionally biased region" description="Basic and acidic residues" evidence="4">
    <location>
        <begin position="536"/>
        <end position="549"/>
    </location>
</feature>
<dbReference type="EMBL" id="JH668246">
    <property type="protein sequence ID" value="EIM19753.1"/>
    <property type="molecule type" value="Genomic_DNA"/>
</dbReference>
<feature type="region of interest" description="Disordered" evidence="4">
    <location>
        <begin position="918"/>
        <end position="937"/>
    </location>
</feature>
<dbReference type="OrthoDB" id="332390at2759"/>
<dbReference type="GeneID" id="18472729"/>
<dbReference type="Pfam" id="PF02791">
    <property type="entry name" value="DDT"/>
    <property type="match status" value="1"/>
</dbReference>
<dbReference type="eggNOG" id="KOG1245">
    <property type="taxonomic scope" value="Eukaryota"/>
</dbReference>
<dbReference type="GO" id="GO:0000781">
    <property type="term" value="C:chromosome, telomeric region"/>
    <property type="evidence" value="ECO:0007669"/>
    <property type="project" value="GOC"/>
</dbReference>
<organism evidence="7 8">
    <name type="scientific">Wallemia mellicola (strain ATCC MYA-4683 / CBS 633.66)</name>
    <name type="common">Wallemia sebi (CBS 633.66)</name>
    <dbReference type="NCBI Taxonomy" id="671144"/>
    <lineage>
        <taxon>Eukaryota</taxon>
        <taxon>Fungi</taxon>
        <taxon>Dikarya</taxon>
        <taxon>Basidiomycota</taxon>
        <taxon>Wallemiomycotina</taxon>
        <taxon>Wallemiomycetes</taxon>
        <taxon>Wallemiales</taxon>
        <taxon>Wallemiaceae</taxon>
        <taxon>Wallemia</taxon>
    </lineage>
</organism>
<protein>
    <recommendedName>
        <fullName evidence="9">DDT domain-containing protein</fullName>
    </recommendedName>
</protein>
<feature type="region of interest" description="Disordered" evidence="4">
    <location>
        <begin position="536"/>
        <end position="561"/>
    </location>
</feature>
<dbReference type="Pfam" id="PF15613">
    <property type="entry name" value="WSD"/>
    <property type="match status" value="1"/>
</dbReference>
<name>I4Y711_WALMC</name>
<evidence type="ECO:0000259" key="5">
    <source>
        <dbReference type="PROSITE" id="PS50827"/>
    </source>
</evidence>
<evidence type="ECO:0000256" key="2">
    <source>
        <dbReference type="ARBA" id="ARBA00023242"/>
    </source>
</evidence>
<evidence type="ECO:0000256" key="3">
    <source>
        <dbReference type="PROSITE-ProRule" id="PRU00475"/>
    </source>
</evidence>
<dbReference type="RefSeq" id="XP_006960261.1">
    <property type="nucleotide sequence ID" value="XM_006960199.1"/>
</dbReference>
<evidence type="ECO:0008006" key="9">
    <source>
        <dbReference type="Google" id="ProtNLM"/>
    </source>
</evidence>
<dbReference type="InParanoid" id="I4Y711"/>
<dbReference type="HOGENOM" id="CLU_002631_1_1_1"/>
<feature type="compositionally biased region" description="Basic and acidic residues" evidence="4">
    <location>
        <begin position="617"/>
        <end position="629"/>
    </location>
</feature>
<comment type="subcellular location">
    <subcellularLocation>
        <location evidence="1 3">Nucleus</location>
    </subcellularLocation>
</comment>
<dbReference type="InterPro" id="IPR018501">
    <property type="entry name" value="DDT_dom"/>
</dbReference>
<evidence type="ECO:0000256" key="4">
    <source>
        <dbReference type="SAM" id="MobiDB-lite"/>
    </source>
</evidence>
<dbReference type="GO" id="GO:0005634">
    <property type="term" value="C:nucleus"/>
    <property type="evidence" value="ECO:0007669"/>
    <property type="project" value="UniProtKB-SubCell"/>
</dbReference>
<evidence type="ECO:0000313" key="7">
    <source>
        <dbReference type="EMBL" id="EIM19753.1"/>
    </source>
</evidence>
<dbReference type="SMART" id="SM00571">
    <property type="entry name" value="DDT"/>
    <property type="match status" value="1"/>
</dbReference>
<dbReference type="PROSITE" id="PS51136">
    <property type="entry name" value="WAC"/>
    <property type="match status" value="1"/>
</dbReference>
<evidence type="ECO:0000259" key="6">
    <source>
        <dbReference type="PROSITE" id="PS51136"/>
    </source>
</evidence>
<accession>I4Y711</accession>
<evidence type="ECO:0000313" key="8">
    <source>
        <dbReference type="Proteomes" id="UP000005242"/>
    </source>
</evidence>
<dbReference type="Proteomes" id="UP000005242">
    <property type="component" value="Unassembled WGS sequence"/>
</dbReference>
<dbReference type="PROSITE" id="PS50827">
    <property type="entry name" value="DDT"/>
    <property type="match status" value="1"/>
</dbReference>
<dbReference type="GO" id="GO:0000785">
    <property type="term" value="C:chromatin"/>
    <property type="evidence" value="ECO:0007669"/>
    <property type="project" value="UniProtKB-ARBA"/>
</dbReference>
<dbReference type="InterPro" id="IPR028941">
    <property type="entry name" value="WHIM2_dom"/>
</dbReference>
<proteinExistence type="predicted"/>
<keyword evidence="8" id="KW-1185">Reference proteome</keyword>
<dbReference type="STRING" id="671144.I4Y711"/>
<dbReference type="OMA" id="YANKMGE"/>
<evidence type="ECO:0000256" key="1">
    <source>
        <dbReference type="ARBA" id="ARBA00004123"/>
    </source>
</evidence>
<sequence>MPTVKRRPVERIPNPILEDTQAEVFYIDATAEIFLDYTSYISRILYLNERIFQCTNSGKNNLTYAQALASEKDEAKKMEARFNPAIRGPILRSAAFQVMGRLDSLIDLIFDRFKSRFWPGESVFVDLQGQKFFARIVNVYPPKEIVEHIQSHREPDAKRVKTDNDAPEEDVNGVKISELHRMGVDLEIPQAEADAADPPLSYYYTVQLAGQDDKFSGSYMELKAASLSRDRLMFSKTILRKFLRDSLTRSTAVGAPWRVKPNIARLYDIPEELTIDMKARNDEIRKSKLDERKKLMENRVVIEPKIEPPTMIPTEVKPRQRTKPKAIKKEYGILPEVQKVVAAVKEKEKKKSTKYPCEDLDIVLTTREINARSKENSLLRPIPSQPMEGSHQTFDNVLQAWSFLNTFEIPLHLSTFTLDDFISVLQLQTNEKGVPQLLTEIHVCLINMLIRERDHIEGMTEIPLNETAMEDATWVLETVDRYGNSWTRKLISEPSERHTLWLRATIGCLRSHLTNETHTQWRKIYAHLFATGRKEQKSKEAEGVAKEDGSTSSLSELEDDADKPEDRYFSLSIDDKLLFILSLIERVKMTRHIRNFVDKAEPHLTELRKEKVDLNREKKKLTEKTDEKAGGTVQQSAPSALSAPSAPSEPMQSVQPAPELASENIADNNSEALSEPPEAAEEDEEEDEEEDQLASESGSEKNETESVNTKSSKFEKHEPEPEPVQLTPEEEAIRLSNRVEAIDNEFRATNGTLRWRPLGEDRFFNTYWFIDGLGSCPLQGTAAAPGEGYEAGRLFVHRPHLPDPAVMQASHDIISRLIEDRESDLIKDERLFEQIERDLTAKLADKRKAEEGESGMLQPGEWGAYDNIDDIKSLMNWCQQKGNRELALRNSIQRWLPWLEKSINHRKAELKATNDKMEVDGQDTKPSYMTWKNKRIN</sequence>
<feature type="compositionally biased region" description="Acidic residues" evidence="4">
    <location>
        <begin position="678"/>
        <end position="693"/>
    </location>
</feature>
<feature type="compositionally biased region" description="Low complexity" evidence="4">
    <location>
        <begin position="636"/>
        <end position="650"/>
    </location>
</feature>
<feature type="domain" description="WAC" evidence="6">
    <location>
        <begin position="22"/>
        <end position="131"/>
    </location>
</feature>
<feature type="region of interest" description="Disordered" evidence="4">
    <location>
        <begin position="617"/>
        <end position="730"/>
    </location>
</feature>
<dbReference type="PANTHER" id="PTHR32075:SF6">
    <property type="entry name" value="ISWI CHROMATIN-REMODELING COMPLEX SUBUNIT YPL216W-RELATED"/>
    <property type="match status" value="1"/>
</dbReference>
<dbReference type="Pfam" id="PF10537">
    <property type="entry name" value="WAC_Acf1_DNA_bd"/>
    <property type="match status" value="1"/>
</dbReference>
<feature type="domain" description="DDT" evidence="5">
    <location>
        <begin position="391"/>
        <end position="455"/>
    </location>
</feature>
<dbReference type="GO" id="GO:0031509">
    <property type="term" value="P:subtelomeric heterochromatin formation"/>
    <property type="evidence" value="ECO:0007669"/>
    <property type="project" value="TreeGrafter"/>
</dbReference>
<gene>
    <name evidence="7" type="ORF">WALSEDRAFT_55465</name>
</gene>
<dbReference type="KEGG" id="wse:WALSEDRAFT_55465"/>
<dbReference type="PANTHER" id="PTHR32075">
    <property type="entry name" value="ISWI CHROMATIN-REMODELING COMPLEX SUBUNIT YPL216W-RELATED"/>
    <property type="match status" value="1"/>
</dbReference>
<keyword evidence="2 3" id="KW-0539">Nucleus</keyword>
<dbReference type="AlphaFoldDB" id="I4Y711"/>
<dbReference type="InterPro" id="IPR013136">
    <property type="entry name" value="WSTF_Acf1_Cbp146"/>
</dbReference>
<reference evidence="7 8" key="1">
    <citation type="journal article" date="2012" name="Fungal Genet. Biol.">
        <title>The genome of the xerotolerant mold Wallemia sebi reveals adaptations to osmotic stress and suggests cryptic sexual reproduction.</title>
        <authorList>
            <person name="Padamsee M."/>
            <person name="Kumar T.K.A."/>
            <person name="Riley R."/>
            <person name="Binder M."/>
            <person name="Boyd A."/>
            <person name="Calvo A.M."/>
            <person name="Furukawa K."/>
            <person name="Hesse C."/>
            <person name="Hohmann S."/>
            <person name="James T.Y."/>
            <person name="LaButti K."/>
            <person name="Lapidus A."/>
            <person name="Lindquist E."/>
            <person name="Lucas S."/>
            <person name="Miller K."/>
            <person name="Shantappa S."/>
            <person name="Grigoriev I.V."/>
            <person name="Hibbett D.S."/>
            <person name="McLaughlin D.J."/>
            <person name="Spatafora J.W."/>
            <person name="Aime M.C."/>
        </authorList>
    </citation>
    <scope>NUCLEOTIDE SEQUENCE [LARGE SCALE GENOMIC DNA]</scope>
    <source>
        <strain evidence="8">ATCC MYA-4683 / CBS 633.66</strain>
    </source>
</reference>